<keyword evidence="2" id="KW-0326">Glycosidase</keyword>
<sequence>MKFTPALSLVVLAATVNALPNPKAAAVKTFCGQWDNTVTGTYTLYNNLWGESAGSGSQCTSLNSVSGSTIACWSWSGGSSSVKSYANVVTAVSKKALSSIKSLPSVWSWTYTGSSIVADVSYDLFTSSTASGANEYEIMIWLGALGGAGPISSTGQPVSKPTLANKKWNLYKGPNGSTTVFSFVAVSPVENFNGDLMQFLNFLIKDEGLPASQVLTSVGAGTEPFTGQNAVFTTSKFSLSES</sequence>
<proteinExistence type="inferred from homology"/>
<dbReference type="SUPFAM" id="SSF49899">
    <property type="entry name" value="Concanavalin A-like lectins/glucanases"/>
    <property type="match status" value="1"/>
</dbReference>
<dbReference type="Gene3D" id="2.60.120.180">
    <property type="match status" value="1"/>
</dbReference>
<dbReference type="OrthoDB" id="95118at2759"/>
<organism evidence="4 5">
    <name type="scientific">Myriangium duriaei CBS 260.36</name>
    <dbReference type="NCBI Taxonomy" id="1168546"/>
    <lineage>
        <taxon>Eukaryota</taxon>
        <taxon>Fungi</taxon>
        <taxon>Dikarya</taxon>
        <taxon>Ascomycota</taxon>
        <taxon>Pezizomycotina</taxon>
        <taxon>Dothideomycetes</taxon>
        <taxon>Dothideomycetidae</taxon>
        <taxon>Myriangiales</taxon>
        <taxon>Myriangiaceae</taxon>
        <taxon>Myriangium</taxon>
    </lineage>
</organism>
<dbReference type="Pfam" id="PF01670">
    <property type="entry name" value="Glyco_hydro_12"/>
    <property type="match status" value="1"/>
</dbReference>
<accession>A0A9P4IQW2</accession>
<dbReference type="PANTHER" id="PTHR34002">
    <property type="entry name" value="BLR1656 PROTEIN"/>
    <property type="match status" value="1"/>
</dbReference>
<evidence type="ECO:0000256" key="3">
    <source>
        <dbReference type="SAM" id="SignalP"/>
    </source>
</evidence>
<dbReference type="GO" id="GO:0000272">
    <property type="term" value="P:polysaccharide catabolic process"/>
    <property type="evidence" value="ECO:0007669"/>
    <property type="project" value="UniProtKB-KW"/>
</dbReference>
<dbReference type="Proteomes" id="UP000799439">
    <property type="component" value="Unassembled WGS sequence"/>
</dbReference>
<gene>
    <name evidence="4" type="ORF">K461DRAFT_301939</name>
</gene>
<dbReference type="GO" id="GO:0008810">
    <property type="term" value="F:cellulase activity"/>
    <property type="evidence" value="ECO:0007669"/>
    <property type="project" value="InterPro"/>
</dbReference>
<feature type="signal peptide" evidence="3">
    <location>
        <begin position="1"/>
        <end position="18"/>
    </location>
</feature>
<name>A0A9P4IQW2_9PEZI</name>
<dbReference type="InterPro" id="IPR013319">
    <property type="entry name" value="GH11/12"/>
</dbReference>
<comment type="similarity">
    <text evidence="1 2">Belongs to the glycosyl hydrolase 12 (cellulase H) family.</text>
</comment>
<evidence type="ECO:0000256" key="1">
    <source>
        <dbReference type="ARBA" id="ARBA00005519"/>
    </source>
</evidence>
<dbReference type="InterPro" id="IPR013320">
    <property type="entry name" value="ConA-like_dom_sf"/>
</dbReference>
<keyword evidence="2" id="KW-0624">Polysaccharide degradation</keyword>
<dbReference type="AlphaFoldDB" id="A0A9P4IQW2"/>
<keyword evidence="3" id="KW-0732">Signal</keyword>
<keyword evidence="2" id="KW-0119">Carbohydrate metabolism</keyword>
<evidence type="ECO:0000313" key="4">
    <source>
        <dbReference type="EMBL" id="KAF2148402.1"/>
    </source>
</evidence>
<feature type="chain" id="PRO_5040481240" evidence="3">
    <location>
        <begin position="19"/>
        <end position="242"/>
    </location>
</feature>
<keyword evidence="5" id="KW-1185">Reference proteome</keyword>
<keyword evidence="2 4" id="KW-0378">Hydrolase</keyword>
<dbReference type="EMBL" id="ML996093">
    <property type="protein sequence ID" value="KAF2148402.1"/>
    <property type="molecule type" value="Genomic_DNA"/>
</dbReference>
<comment type="caution">
    <text evidence="4">The sequence shown here is derived from an EMBL/GenBank/DDBJ whole genome shotgun (WGS) entry which is preliminary data.</text>
</comment>
<protein>
    <submittedName>
        <fullName evidence="4">Glycoside hydrolase family 12 protein</fullName>
    </submittedName>
</protein>
<dbReference type="PANTHER" id="PTHR34002:SF9">
    <property type="entry name" value="XYLOGLUCAN-SPECIFIC ENDO-BETA-1,4-GLUCANASE A"/>
    <property type="match status" value="1"/>
</dbReference>
<evidence type="ECO:0000256" key="2">
    <source>
        <dbReference type="RuleBase" id="RU361163"/>
    </source>
</evidence>
<dbReference type="InterPro" id="IPR002594">
    <property type="entry name" value="GH12"/>
</dbReference>
<reference evidence="4" key="1">
    <citation type="journal article" date="2020" name="Stud. Mycol.">
        <title>101 Dothideomycetes genomes: a test case for predicting lifestyles and emergence of pathogens.</title>
        <authorList>
            <person name="Haridas S."/>
            <person name="Albert R."/>
            <person name="Binder M."/>
            <person name="Bloem J."/>
            <person name="Labutti K."/>
            <person name="Salamov A."/>
            <person name="Andreopoulos B."/>
            <person name="Baker S."/>
            <person name="Barry K."/>
            <person name="Bills G."/>
            <person name="Bluhm B."/>
            <person name="Cannon C."/>
            <person name="Castanera R."/>
            <person name="Culley D."/>
            <person name="Daum C."/>
            <person name="Ezra D."/>
            <person name="Gonzalez J."/>
            <person name="Henrissat B."/>
            <person name="Kuo A."/>
            <person name="Liang C."/>
            <person name="Lipzen A."/>
            <person name="Lutzoni F."/>
            <person name="Magnuson J."/>
            <person name="Mondo S."/>
            <person name="Nolan M."/>
            <person name="Ohm R."/>
            <person name="Pangilinan J."/>
            <person name="Park H.-J."/>
            <person name="Ramirez L."/>
            <person name="Alfaro M."/>
            <person name="Sun H."/>
            <person name="Tritt A."/>
            <person name="Yoshinaga Y."/>
            <person name="Zwiers L.-H."/>
            <person name="Turgeon B."/>
            <person name="Goodwin S."/>
            <person name="Spatafora J."/>
            <person name="Crous P."/>
            <person name="Grigoriev I."/>
        </authorList>
    </citation>
    <scope>NUCLEOTIDE SEQUENCE</scope>
    <source>
        <strain evidence="4">CBS 260.36</strain>
    </source>
</reference>
<evidence type="ECO:0000313" key="5">
    <source>
        <dbReference type="Proteomes" id="UP000799439"/>
    </source>
</evidence>